<name>A0A1M5FKS1_STRHI</name>
<evidence type="ECO:0000313" key="1">
    <source>
        <dbReference type="EMBL" id="SHF92207.1"/>
    </source>
</evidence>
<dbReference type="AlphaFoldDB" id="A0A1M5FKS1"/>
<protein>
    <submittedName>
        <fullName evidence="1">Uncharacterized protein</fullName>
    </submittedName>
</protein>
<reference evidence="1 2" key="1">
    <citation type="submission" date="2016-11" db="EMBL/GenBank/DDBJ databases">
        <authorList>
            <person name="Jaros S."/>
            <person name="Januszkiewicz K."/>
            <person name="Wedrychowicz H."/>
        </authorList>
    </citation>
    <scope>NUCLEOTIDE SEQUENCE [LARGE SCALE GENOMIC DNA]</scope>
    <source>
        <strain evidence="1 2">DSM 44523</strain>
    </source>
</reference>
<accession>A0A1M5FKS1</accession>
<sequence length="90" mass="9630">MLLSALVRRHRRELVLLAPCWPSTGCGSGSTPPPRADRDLVTRTIRAAPTRVVVIGRSPVETVIDFGSPDRRVGIAHLDAGQPVGQPPTT</sequence>
<dbReference type="Proteomes" id="UP000184501">
    <property type="component" value="Unassembled WGS sequence"/>
</dbReference>
<gene>
    <name evidence="1" type="ORF">SAMN05444320_105489</name>
</gene>
<dbReference type="EMBL" id="FQVN01000005">
    <property type="protein sequence ID" value="SHF92207.1"/>
    <property type="molecule type" value="Genomic_DNA"/>
</dbReference>
<keyword evidence="2" id="KW-1185">Reference proteome</keyword>
<dbReference type="STRING" id="2017.SAMN05444320_105489"/>
<proteinExistence type="predicted"/>
<dbReference type="RefSeq" id="WP_073484732.1">
    <property type="nucleotide sequence ID" value="NZ_FQVN01000005.1"/>
</dbReference>
<organism evidence="1 2">
    <name type="scientific">Streptoalloteichus hindustanus</name>
    <dbReference type="NCBI Taxonomy" id="2017"/>
    <lineage>
        <taxon>Bacteria</taxon>
        <taxon>Bacillati</taxon>
        <taxon>Actinomycetota</taxon>
        <taxon>Actinomycetes</taxon>
        <taxon>Pseudonocardiales</taxon>
        <taxon>Pseudonocardiaceae</taxon>
        <taxon>Streptoalloteichus</taxon>
    </lineage>
</organism>
<evidence type="ECO:0000313" key="2">
    <source>
        <dbReference type="Proteomes" id="UP000184501"/>
    </source>
</evidence>